<evidence type="ECO:0000256" key="2">
    <source>
        <dbReference type="ARBA" id="ARBA00023125"/>
    </source>
</evidence>
<dbReference type="AlphaFoldDB" id="A0A4R1NK22"/>
<comment type="caution">
    <text evidence="5">The sequence shown here is derived from an EMBL/GenBank/DDBJ whole genome shotgun (WGS) entry which is preliminary data.</text>
</comment>
<evidence type="ECO:0000313" key="6">
    <source>
        <dbReference type="Proteomes" id="UP000295673"/>
    </source>
</evidence>
<evidence type="ECO:0000259" key="4">
    <source>
        <dbReference type="PROSITE" id="PS51118"/>
    </source>
</evidence>
<dbReference type="Pfam" id="PF01638">
    <property type="entry name" value="HxlR"/>
    <property type="match status" value="1"/>
</dbReference>
<keyword evidence="6" id="KW-1185">Reference proteome</keyword>
<dbReference type="SUPFAM" id="SSF46785">
    <property type="entry name" value="Winged helix' DNA-binding domain"/>
    <property type="match status" value="2"/>
</dbReference>
<protein>
    <submittedName>
        <fullName evidence="5">HxlR family transcriptional regulator</fullName>
    </submittedName>
</protein>
<evidence type="ECO:0000313" key="5">
    <source>
        <dbReference type="EMBL" id="TCL08647.1"/>
    </source>
</evidence>
<gene>
    <name evidence="5" type="ORF">BXY66_0685</name>
</gene>
<dbReference type="InterPro" id="IPR036388">
    <property type="entry name" value="WH-like_DNA-bd_sf"/>
</dbReference>
<dbReference type="PANTHER" id="PTHR33204:SF18">
    <property type="entry name" value="TRANSCRIPTIONAL REGULATORY PROTEIN"/>
    <property type="match status" value="1"/>
</dbReference>
<dbReference type="PROSITE" id="PS51118">
    <property type="entry name" value="HTH_HXLR"/>
    <property type="match status" value="1"/>
</dbReference>
<dbReference type="PANTHER" id="PTHR33204">
    <property type="entry name" value="TRANSCRIPTIONAL REGULATOR, MARR FAMILY"/>
    <property type="match status" value="1"/>
</dbReference>
<keyword evidence="3" id="KW-0804">Transcription</keyword>
<evidence type="ECO:0000256" key="3">
    <source>
        <dbReference type="ARBA" id="ARBA00023163"/>
    </source>
</evidence>
<dbReference type="Proteomes" id="UP000295673">
    <property type="component" value="Unassembled WGS sequence"/>
</dbReference>
<dbReference type="GO" id="GO:0003677">
    <property type="term" value="F:DNA binding"/>
    <property type="evidence" value="ECO:0007669"/>
    <property type="project" value="UniProtKB-KW"/>
</dbReference>
<dbReference type="Gene3D" id="1.10.10.10">
    <property type="entry name" value="Winged helix-like DNA-binding domain superfamily/Winged helix DNA-binding domain"/>
    <property type="match status" value="2"/>
</dbReference>
<reference evidence="5 6" key="1">
    <citation type="submission" date="2019-03" db="EMBL/GenBank/DDBJ databases">
        <title>Genomic Encyclopedia of Archaeal and Bacterial Type Strains, Phase II (KMG-II): from individual species to whole genera.</title>
        <authorList>
            <person name="Goeker M."/>
        </authorList>
    </citation>
    <scope>NUCLEOTIDE SEQUENCE [LARGE SCALE GENOMIC DNA]</scope>
    <source>
        <strain evidence="5 6">DSM 26433</strain>
    </source>
</reference>
<proteinExistence type="predicted"/>
<dbReference type="OrthoDB" id="7351781at2"/>
<evidence type="ECO:0000256" key="1">
    <source>
        <dbReference type="ARBA" id="ARBA00023015"/>
    </source>
</evidence>
<dbReference type="EMBL" id="SMGR01000001">
    <property type="protein sequence ID" value="TCL08647.1"/>
    <property type="molecule type" value="Genomic_DNA"/>
</dbReference>
<organism evidence="5 6">
    <name type="scientific">Shimia isoporae</name>
    <dbReference type="NCBI Taxonomy" id="647720"/>
    <lineage>
        <taxon>Bacteria</taxon>
        <taxon>Pseudomonadati</taxon>
        <taxon>Pseudomonadota</taxon>
        <taxon>Alphaproteobacteria</taxon>
        <taxon>Rhodobacterales</taxon>
        <taxon>Roseobacteraceae</taxon>
    </lineage>
</organism>
<sequence>MDINLFVNITSRAWALPILAQLHAGTPGRQAPLLAATGAGRTAFAQSMDHLINLGLLERNPGYGHPLRPEFRLTQIGVPAAKLASQINGVSQDEDQDLLRRSWTLPVLATLHRPRHFIEIKRDLPPISDRALSQSLKTMEARHWIHRHIDEHMRPPRSQYSAVSTGSKLSEVTAAAVAFVS</sequence>
<feature type="domain" description="HTH hxlR-type" evidence="4">
    <location>
        <begin position="90"/>
        <end position="181"/>
    </location>
</feature>
<name>A0A4R1NK22_9RHOB</name>
<accession>A0A4R1NK22</accession>
<keyword evidence="1" id="KW-0805">Transcription regulation</keyword>
<dbReference type="InterPro" id="IPR002577">
    <property type="entry name" value="HTH_HxlR"/>
</dbReference>
<dbReference type="InterPro" id="IPR036390">
    <property type="entry name" value="WH_DNA-bd_sf"/>
</dbReference>
<keyword evidence="2" id="KW-0238">DNA-binding</keyword>